<dbReference type="STRING" id="5601.A0A0D2GJJ3"/>
<feature type="compositionally biased region" description="Basic and acidic residues" evidence="1">
    <location>
        <begin position="604"/>
        <end position="614"/>
    </location>
</feature>
<feature type="compositionally biased region" description="Low complexity" evidence="1">
    <location>
        <begin position="700"/>
        <end position="709"/>
    </location>
</feature>
<evidence type="ECO:0000259" key="2">
    <source>
        <dbReference type="SMART" id="SM00974"/>
    </source>
</evidence>
<dbReference type="AlphaFoldDB" id="A0A0D2GJJ3"/>
<evidence type="ECO:0000313" key="3">
    <source>
        <dbReference type="EMBL" id="KIW72509.1"/>
    </source>
</evidence>
<feature type="region of interest" description="Disordered" evidence="1">
    <location>
        <begin position="690"/>
        <end position="743"/>
    </location>
</feature>
<organism evidence="3 4">
    <name type="scientific">Phialophora macrospora</name>
    <dbReference type="NCBI Taxonomy" id="1851006"/>
    <lineage>
        <taxon>Eukaryota</taxon>
        <taxon>Fungi</taxon>
        <taxon>Dikarya</taxon>
        <taxon>Ascomycota</taxon>
        <taxon>Pezizomycotina</taxon>
        <taxon>Eurotiomycetes</taxon>
        <taxon>Chaetothyriomycetidae</taxon>
        <taxon>Chaetothyriales</taxon>
        <taxon>Herpotrichiellaceae</taxon>
        <taxon>Phialophora</taxon>
    </lineage>
</organism>
<proteinExistence type="predicted"/>
<dbReference type="HOGENOM" id="CLU_368007_0_0_1"/>
<name>A0A0D2GJJ3_9EURO</name>
<dbReference type="Proteomes" id="UP000054266">
    <property type="component" value="Unassembled WGS sequence"/>
</dbReference>
<protein>
    <recommendedName>
        <fullName evidence="2">Bacteriophage T5 Orf172 DNA-binding domain-containing protein</fullName>
    </recommendedName>
</protein>
<evidence type="ECO:0000256" key="1">
    <source>
        <dbReference type="SAM" id="MobiDB-lite"/>
    </source>
</evidence>
<dbReference type="PANTHER" id="PTHR28094">
    <property type="entry name" value="MEIOTICALLY UP-REGULATED GENE 113 PROTEIN"/>
    <property type="match status" value="1"/>
</dbReference>
<dbReference type="InterPro" id="IPR053006">
    <property type="entry name" value="Meiosis_regulatory"/>
</dbReference>
<feature type="region of interest" description="Disordered" evidence="1">
    <location>
        <begin position="595"/>
        <end position="627"/>
    </location>
</feature>
<dbReference type="PANTHER" id="PTHR28094:SF1">
    <property type="entry name" value="MEIOTICALLY UP-REGULATED GENE 113 PROTEIN"/>
    <property type="match status" value="1"/>
</dbReference>
<evidence type="ECO:0000313" key="4">
    <source>
        <dbReference type="Proteomes" id="UP000054266"/>
    </source>
</evidence>
<accession>A0A0D2GJJ3</accession>
<sequence length="757" mass="85316">MSPESQTTNDSGWLTIVTLRVFFQKSTFSPSFREKLRDSAPSKIPCTCHQLSDLHPGHNSKNLLRGLLPSNHFTVRFIISGAEKVEQAKRLCTPRANQQFDDAKEFRFWIRSLAILLSELCESDHTRDYHSGQRDLGVRPFRTASLTNSSVNEDLGRILNTPLSPSEQQGHGMGYVYVLRSQMGPSTMALLKIGFSKFHPEHRAHELARCLARPEVVSHTPLVPHAKRLESIIHTELQSCRKIQSCPRCCKDHQEWFAISHADSREVLTRWSTWILQRPYVDGKLTDEWKDHLAANDLKSLDDSTSLAGFWRTVIDDFPQNGSKDDRSQRIGQYLSDCYWDFMCDQLGTTQYGKDFCDSLRGDMPLGPSGTGTWRDDLQASFDAVGEQLRDLQMRDDDDEMDDDEMDDDEMDDDDALANLPIEGVLRPGISHNDRIEDLDAPISAYFSTATPLGRMYHPETKFRHLLKQDRSPGPLLRSFRRQEAESRAATRDMLKLHESMKTLKTGAFSVSDPILGVTESPMGDATMLPVLAIKDLKYLNPLVANWVGMTPTNVGFQYIQEAYANGKWMGRKPRFQLPKAYRRAGYKSLFAKGADNASSSKRPAQERAKDGKTTLEPLGDDVDPEQIYDRPTFQLARGLHSNEFKWTVPIDDELIQKVNQGLEEIRNGGRANFEKKLAKSLRDVGVELSMSEDEDMTDSDSFVSSDSSSSEEEGGEVHAEPSSGTLPTVPAKRRKESSGCIDPISAKKAKSWLQSL</sequence>
<dbReference type="EMBL" id="KN846956">
    <property type="protein sequence ID" value="KIW72509.1"/>
    <property type="molecule type" value="Genomic_DNA"/>
</dbReference>
<dbReference type="InterPro" id="IPR018306">
    <property type="entry name" value="Phage_T5_Orf172_DNA-bd"/>
</dbReference>
<gene>
    <name evidence="3" type="ORF">PV04_00694</name>
</gene>
<feature type="domain" description="Bacteriophage T5 Orf172 DNA-binding" evidence="2">
    <location>
        <begin position="185"/>
        <end position="271"/>
    </location>
</feature>
<dbReference type="SMART" id="SM00974">
    <property type="entry name" value="T5orf172"/>
    <property type="match status" value="1"/>
</dbReference>
<dbReference type="Pfam" id="PF10544">
    <property type="entry name" value="T5orf172"/>
    <property type="match status" value="1"/>
</dbReference>
<reference evidence="3 4" key="1">
    <citation type="submission" date="2015-01" db="EMBL/GenBank/DDBJ databases">
        <title>The Genome Sequence of Capronia semiimmersa CBS27337.</title>
        <authorList>
            <consortium name="The Broad Institute Genomics Platform"/>
            <person name="Cuomo C."/>
            <person name="de Hoog S."/>
            <person name="Gorbushina A."/>
            <person name="Stielow B."/>
            <person name="Teixiera M."/>
            <person name="Abouelleil A."/>
            <person name="Chapman S.B."/>
            <person name="Priest M."/>
            <person name="Young S.K."/>
            <person name="Wortman J."/>
            <person name="Nusbaum C."/>
            <person name="Birren B."/>
        </authorList>
    </citation>
    <scope>NUCLEOTIDE SEQUENCE [LARGE SCALE GENOMIC DNA]</scope>
    <source>
        <strain evidence="3 4">CBS 27337</strain>
    </source>
</reference>
<keyword evidence="4" id="KW-1185">Reference proteome</keyword>